<feature type="compositionally biased region" description="Low complexity" evidence="1">
    <location>
        <begin position="13"/>
        <end position="23"/>
    </location>
</feature>
<organism evidence="2 3">
    <name type="scientific">Escallonia herrerae</name>
    <dbReference type="NCBI Taxonomy" id="1293975"/>
    <lineage>
        <taxon>Eukaryota</taxon>
        <taxon>Viridiplantae</taxon>
        <taxon>Streptophyta</taxon>
        <taxon>Embryophyta</taxon>
        <taxon>Tracheophyta</taxon>
        <taxon>Spermatophyta</taxon>
        <taxon>Magnoliopsida</taxon>
        <taxon>eudicotyledons</taxon>
        <taxon>Gunneridae</taxon>
        <taxon>Pentapetalae</taxon>
        <taxon>asterids</taxon>
        <taxon>campanulids</taxon>
        <taxon>Escalloniales</taxon>
        <taxon>Escalloniaceae</taxon>
        <taxon>Escallonia</taxon>
    </lineage>
</organism>
<dbReference type="EMBL" id="JAVXUP010000016">
    <property type="protein sequence ID" value="KAK3042767.1"/>
    <property type="molecule type" value="Genomic_DNA"/>
</dbReference>
<feature type="region of interest" description="Disordered" evidence="1">
    <location>
        <begin position="1"/>
        <end position="26"/>
    </location>
</feature>
<sequence length="396" mass="44193">MSGKFSSRRRSSCRGSPPTRPCSGSGVGGKVVLICGRPEKCFYKFNRLIWYTLTLDGESTEEKGKRGVLGEESTITTTRQKKSSAIWKTRIIPDESSIAVIGTGVYCMGGHCHDSAPTDEVHFGDLLRADEGRHQAPPWARMNRPRMSATSVTVDHKIYTFGCIPRELNPGDSWAEVFDPDLAQWFPLPPPPHILPFVGVFAVKFDDSSRRILVGSQRSSALFIYSIWEQLDVNFPLGISTLSSSIISNDEHENMIPSATRRSERLRGPPNDPFAAEFVGKQWNRTNEKGSSTVSSNEQNANGITVMLGSSKTMDVKDIRLENLSNTSSDSDEGLYMGNTELQACISDLRKENCELKDQMECIIRLLQNPNLEQHKQSELHEKMTEMNARESNNIT</sequence>
<evidence type="ECO:0008006" key="4">
    <source>
        <dbReference type="Google" id="ProtNLM"/>
    </source>
</evidence>
<proteinExistence type="predicted"/>
<evidence type="ECO:0000313" key="3">
    <source>
        <dbReference type="Proteomes" id="UP001188597"/>
    </source>
</evidence>
<reference evidence="2" key="1">
    <citation type="submission" date="2022-12" db="EMBL/GenBank/DDBJ databases">
        <title>Draft genome assemblies for two species of Escallonia (Escalloniales).</title>
        <authorList>
            <person name="Chanderbali A."/>
            <person name="Dervinis C."/>
            <person name="Anghel I."/>
            <person name="Soltis D."/>
            <person name="Soltis P."/>
            <person name="Zapata F."/>
        </authorList>
    </citation>
    <scope>NUCLEOTIDE SEQUENCE</scope>
    <source>
        <strain evidence="2">UCBG64.0493</strain>
        <tissue evidence="2">Leaf</tissue>
    </source>
</reference>
<accession>A0AA89BN44</accession>
<dbReference type="InterPro" id="IPR015915">
    <property type="entry name" value="Kelch-typ_b-propeller"/>
</dbReference>
<evidence type="ECO:0000313" key="2">
    <source>
        <dbReference type="EMBL" id="KAK3042767.1"/>
    </source>
</evidence>
<name>A0AA89BN44_9ASTE</name>
<evidence type="ECO:0000256" key="1">
    <source>
        <dbReference type="SAM" id="MobiDB-lite"/>
    </source>
</evidence>
<dbReference type="SUPFAM" id="SSF117281">
    <property type="entry name" value="Kelch motif"/>
    <property type="match status" value="1"/>
</dbReference>
<comment type="caution">
    <text evidence="2">The sequence shown here is derived from an EMBL/GenBank/DDBJ whole genome shotgun (WGS) entry which is preliminary data.</text>
</comment>
<protein>
    <recommendedName>
        <fullName evidence="4">Kelch repeat-containing protein</fullName>
    </recommendedName>
</protein>
<dbReference type="Proteomes" id="UP001188597">
    <property type="component" value="Unassembled WGS sequence"/>
</dbReference>
<keyword evidence="3" id="KW-1185">Reference proteome</keyword>
<dbReference type="AlphaFoldDB" id="A0AA89BN44"/>
<feature type="compositionally biased region" description="Basic residues" evidence="1">
    <location>
        <begin position="1"/>
        <end position="12"/>
    </location>
</feature>
<dbReference type="Gene3D" id="2.120.10.80">
    <property type="entry name" value="Kelch-type beta propeller"/>
    <property type="match status" value="1"/>
</dbReference>
<gene>
    <name evidence="2" type="ORF">RJ639_000825</name>
</gene>